<feature type="compositionally biased region" description="Polar residues" evidence="9">
    <location>
        <begin position="708"/>
        <end position="727"/>
    </location>
</feature>
<dbReference type="GO" id="GO:1990456">
    <property type="term" value="P:mitochondrion-endoplasmic reticulum membrane tethering"/>
    <property type="evidence" value="ECO:0007669"/>
    <property type="project" value="TreeGrafter"/>
</dbReference>
<feature type="region of interest" description="Disordered" evidence="9">
    <location>
        <begin position="775"/>
        <end position="995"/>
    </location>
</feature>
<feature type="compositionally biased region" description="Acidic residues" evidence="9">
    <location>
        <begin position="502"/>
        <end position="512"/>
    </location>
</feature>
<evidence type="ECO:0000256" key="5">
    <source>
        <dbReference type="ARBA" id="ARBA00022989"/>
    </source>
</evidence>
<feature type="compositionally biased region" description="Polar residues" evidence="9">
    <location>
        <begin position="931"/>
        <end position="941"/>
    </location>
</feature>
<keyword evidence="6" id="KW-0445">Lipid transport</keyword>
<dbReference type="GO" id="GO:0015914">
    <property type="term" value="P:phospholipid transport"/>
    <property type="evidence" value="ECO:0007669"/>
    <property type="project" value="TreeGrafter"/>
</dbReference>
<feature type="compositionally biased region" description="Pro residues" evidence="9">
    <location>
        <begin position="808"/>
        <end position="818"/>
    </location>
</feature>
<evidence type="ECO:0000256" key="8">
    <source>
        <dbReference type="ARBA" id="ARBA00023136"/>
    </source>
</evidence>
<dbReference type="OrthoDB" id="26740at2759"/>
<keyword evidence="8 10" id="KW-0472">Membrane</keyword>
<dbReference type="GO" id="GO:0005789">
    <property type="term" value="C:endoplasmic reticulum membrane"/>
    <property type="evidence" value="ECO:0007669"/>
    <property type="project" value="UniProtKB-SubCell"/>
</dbReference>
<dbReference type="Pfam" id="PF10296">
    <property type="entry name" value="MMM1"/>
    <property type="match status" value="1"/>
</dbReference>
<feature type="compositionally biased region" description="Basic and acidic residues" evidence="9">
    <location>
        <begin position="842"/>
        <end position="861"/>
    </location>
</feature>
<dbReference type="Proteomes" id="UP001140453">
    <property type="component" value="Unassembled WGS sequence"/>
</dbReference>
<feature type="compositionally biased region" description="Basic and acidic residues" evidence="9">
    <location>
        <begin position="586"/>
        <end position="598"/>
    </location>
</feature>
<feature type="region of interest" description="Disordered" evidence="9">
    <location>
        <begin position="501"/>
        <end position="755"/>
    </location>
</feature>
<evidence type="ECO:0000313" key="13">
    <source>
        <dbReference type="Proteomes" id="UP001140453"/>
    </source>
</evidence>
<comment type="subcellular location">
    <subcellularLocation>
        <location evidence="1">Endoplasmic reticulum membrane</location>
    </subcellularLocation>
</comment>
<proteinExistence type="predicted"/>
<dbReference type="GO" id="GO:0032865">
    <property type="term" value="C:ERMES complex"/>
    <property type="evidence" value="ECO:0007669"/>
    <property type="project" value="TreeGrafter"/>
</dbReference>
<evidence type="ECO:0000259" key="11">
    <source>
        <dbReference type="PROSITE" id="PS51847"/>
    </source>
</evidence>
<dbReference type="Pfam" id="PF15413">
    <property type="entry name" value="PH_11"/>
    <property type="match status" value="1"/>
</dbReference>
<evidence type="ECO:0000256" key="7">
    <source>
        <dbReference type="ARBA" id="ARBA00023121"/>
    </source>
</evidence>
<dbReference type="PANTHER" id="PTHR13466:SF19">
    <property type="entry name" value="NUCLEUS-VACUOLE JUNCTION PROTEIN 2"/>
    <property type="match status" value="1"/>
</dbReference>
<evidence type="ECO:0000256" key="10">
    <source>
        <dbReference type="SAM" id="Phobius"/>
    </source>
</evidence>
<sequence length="995" mass="108598">MMGSWTGFLLTYLLGGVTFLPLVVVVVLLHAHFTFPHRDDVDPPKVTADDGLIQPGDDLGPLKAAHKELKEHTKRPSHSESETAAGYYAVCREYTPMGINAKPIERSTPIGSTTVAAPSQSVYQSMYRSLFDRKQPAGPLDHGKSVRPKNAGNVFYVVLRHGHLMLFDDDEQLEVRHVISLAHHNVSLYSGGDDTPEGELFIKRNAICLSRRTTSVDLTPDSQLSKPFFLFSENCSAKEDFYFALLRNQEQTYSTEARAPAPLAFEVKHIINLVQRLHSSEEHMQSRWLNAMIGRIFLGLYRTTDIEAFIREKLNKKISRVKRPAFLSNIEIRKIDTGDAAPFFTNLRHRDLTVEGECSMEADVRYTGNFRIEVAAVARLDLGGRLKAREVNLVLSVALRKLEGHVLFKIKAPPSNRVWFSFSQMPKMETTIEPIVSSRQITYTVILRQIEARIKEVIAETLVLPFWDDTPFFSTEHKKWRGGIFAGDDAVKPSAEYQEALAESEDVDELETVDAGTGTPPISELPPMEKSHSMPVMDPAPSTGLFGLKLGGRGNKNSQTNPSSPTVDSHTHKDTKSEATSTSIDIKQDPLLKSRPDRSSSFVVESTPVVGTEAVNAEFKPSSPPGESSAASAMAKLSARTKTAPMPGSPLASSHRDSTVSIPSVHSATISKENTDKEGSNDESSLKLPRRGTASSTNSVKGEVSAKGSPTPSIHENTKSQGGSNSRGFFLKREGTSDTTPTTGTGNTNNDTPNKRISLAAVSSAAGAAKRWGWNALHRNEAGQDGQGPEAKPEPKIDLSKPMGGGRPLPPPGMPLPMPDKKTAIPVPKRKPIPPPGMPEKPFADSKDLKDSKDRKPEKRPVPAPPLPRRRRQTGEDPQNQQGEDLLVVEAPAADSEPTTPLPSEDEEGGYRRPFVEDAEDEDSDRHYQAEESSGNDSNGTPPALPERSAPGPVGSFSPPAHGDGADDDEFSAWMDNTGEDEPRASFVTSEGLAH</sequence>
<evidence type="ECO:0000256" key="1">
    <source>
        <dbReference type="ARBA" id="ARBA00004586"/>
    </source>
</evidence>
<dbReference type="InterPro" id="IPR019411">
    <property type="entry name" value="MMM1_dom"/>
</dbReference>
<organism evidence="12 13">
    <name type="scientific">Gnomoniopsis smithogilvyi</name>
    <dbReference type="NCBI Taxonomy" id="1191159"/>
    <lineage>
        <taxon>Eukaryota</taxon>
        <taxon>Fungi</taxon>
        <taxon>Dikarya</taxon>
        <taxon>Ascomycota</taxon>
        <taxon>Pezizomycotina</taxon>
        <taxon>Sordariomycetes</taxon>
        <taxon>Sordariomycetidae</taxon>
        <taxon>Diaporthales</taxon>
        <taxon>Gnomoniaceae</taxon>
        <taxon>Gnomoniopsis</taxon>
    </lineage>
</organism>
<protein>
    <recommendedName>
        <fullName evidence="11">SMP-LTD domain-containing protein</fullName>
    </recommendedName>
</protein>
<feature type="compositionally biased region" description="Low complexity" evidence="9">
    <location>
        <begin position="738"/>
        <end position="755"/>
    </location>
</feature>
<evidence type="ECO:0000256" key="3">
    <source>
        <dbReference type="ARBA" id="ARBA00022692"/>
    </source>
</evidence>
<feature type="compositionally biased region" description="Low complexity" evidence="9">
    <location>
        <begin position="625"/>
        <end position="638"/>
    </location>
</feature>
<dbReference type="CDD" id="cd21675">
    <property type="entry name" value="SMP_TEX2"/>
    <property type="match status" value="1"/>
</dbReference>
<keyword evidence="4" id="KW-0256">Endoplasmic reticulum</keyword>
<keyword evidence="2" id="KW-0813">Transport</keyword>
<evidence type="ECO:0000256" key="9">
    <source>
        <dbReference type="SAM" id="MobiDB-lite"/>
    </source>
</evidence>
<evidence type="ECO:0000256" key="6">
    <source>
        <dbReference type="ARBA" id="ARBA00023055"/>
    </source>
</evidence>
<reference evidence="12" key="1">
    <citation type="submission" date="2022-10" db="EMBL/GenBank/DDBJ databases">
        <title>Tapping the CABI collections for fungal endophytes: first genome assemblies for Collariella, Neodidymelliopsis, Ascochyta clinopodiicola, Didymella pomorum, Didymosphaeria variabile, Neocosmospora piperis and Neocucurbitaria cava.</title>
        <authorList>
            <person name="Hill R."/>
        </authorList>
    </citation>
    <scope>NUCLEOTIDE SEQUENCE</scope>
    <source>
        <strain evidence="12">IMI 355082</strain>
    </source>
</reference>
<comment type="caution">
    <text evidence="12">The sequence shown here is derived from an EMBL/GenBank/DDBJ whole genome shotgun (WGS) entry which is preliminary data.</text>
</comment>
<dbReference type="InterPro" id="IPR031468">
    <property type="entry name" value="SMP_LBD"/>
</dbReference>
<feature type="compositionally biased region" description="Polar residues" evidence="9">
    <location>
        <begin position="659"/>
        <end position="672"/>
    </location>
</feature>
<gene>
    <name evidence="12" type="ORF">N0V93_009097</name>
</gene>
<feature type="domain" description="SMP-LTD" evidence="11">
    <location>
        <begin position="280"/>
        <end position="473"/>
    </location>
</feature>
<keyword evidence="3 10" id="KW-0812">Transmembrane</keyword>
<dbReference type="PROSITE" id="PS51847">
    <property type="entry name" value="SMP"/>
    <property type="match status" value="1"/>
</dbReference>
<keyword evidence="13" id="KW-1185">Reference proteome</keyword>
<evidence type="ECO:0000256" key="2">
    <source>
        <dbReference type="ARBA" id="ARBA00022448"/>
    </source>
</evidence>
<name>A0A9W9CTG4_9PEZI</name>
<feature type="compositionally biased region" description="Polar residues" evidence="9">
    <location>
        <begin position="555"/>
        <end position="568"/>
    </location>
</feature>
<dbReference type="EMBL" id="JAPEVB010000006">
    <property type="protein sequence ID" value="KAJ4386204.1"/>
    <property type="molecule type" value="Genomic_DNA"/>
</dbReference>
<evidence type="ECO:0000313" key="12">
    <source>
        <dbReference type="EMBL" id="KAJ4386204.1"/>
    </source>
</evidence>
<dbReference type="PANTHER" id="PTHR13466">
    <property type="entry name" value="TEX2 PROTEIN-RELATED"/>
    <property type="match status" value="1"/>
</dbReference>
<accession>A0A9W9CTG4</accession>
<keyword evidence="7" id="KW-0446">Lipid-binding</keyword>
<keyword evidence="5 10" id="KW-1133">Transmembrane helix</keyword>
<feature type="transmembrane region" description="Helical" evidence="10">
    <location>
        <begin position="12"/>
        <end position="33"/>
    </location>
</feature>
<dbReference type="GO" id="GO:0008289">
    <property type="term" value="F:lipid binding"/>
    <property type="evidence" value="ECO:0007669"/>
    <property type="project" value="UniProtKB-KW"/>
</dbReference>
<dbReference type="AlphaFoldDB" id="A0A9W9CTG4"/>
<evidence type="ECO:0000256" key="4">
    <source>
        <dbReference type="ARBA" id="ARBA00022824"/>
    </source>
</evidence>